<evidence type="ECO:0000256" key="1">
    <source>
        <dbReference type="SAM" id="MobiDB-lite"/>
    </source>
</evidence>
<sequence length="80" mass="8971">MPVLGPQPRQQPAQHRLADARAPVDAHHLPLAHAGADYVEHLGVEVAQHEFGAEAHRNVFQRQERGFVGMRERRHGEVSL</sequence>
<gene>
    <name evidence="2" type="ORF">BEN49_21065</name>
</gene>
<feature type="region of interest" description="Disordered" evidence="1">
    <location>
        <begin position="1"/>
        <end position="21"/>
    </location>
</feature>
<accession>A0A1G1TJT2</accession>
<keyword evidence="3" id="KW-1185">Reference proteome</keyword>
<reference evidence="2 3" key="1">
    <citation type="submission" date="2016-08" db="EMBL/GenBank/DDBJ databases">
        <title>Hymenobacter coccineus sp. nov., Hymenobacter lapidarius sp. nov. and Hymenobacter glacialis sp. nov., isolated from Antarctic soil.</title>
        <authorList>
            <person name="Sedlacek I."/>
            <person name="Kralova S."/>
            <person name="Kyrova K."/>
            <person name="Maslanova I."/>
            <person name="Stankova E."/>
            <person name="Vrbovska V."/>
            <person name="Nemec M."/>
            <person name="Bartak M."/>
            <person name="Svec P."/>
            <person name="Busse H.-J."/>
            <person name="Pantucek R."/>
        </authorList>
    </citation>
    <scope>NUCLEOTIDE SEQUENCE [LARGE SCALE GENOMIC DNA]</scope>
    <source>
        <strain evidence="2 3">CCM 8649</strain>
    </source>
</reference>
<organism evidence="2 3">
    <name type="scientific">Hymenobacter coccineus</name>
    <dbReference type="NCBI Taxonomy" id="1908235"/>
    <lineage>
        <taxon>Bacteria</taxon>
        <taxon>Pseudomonadati</taxon>
        <taxon>Bacteroidota</taxon>
        <taxon>Cytophagia</taxon>
        <taxon>Cytophagales</taxon>
        <taxon>Hymenobacteraceae</taxon>
        <taxon>Hymenobacter</taxon>
    </lineage>
</organism>
<comment type="caution">
    <text evidence="2">The sequence shown here is derived from an EMBL/GenBank/DDBJ whole genome shotgun (WGS) entry which is preliminary data.</text>
</comment>
<protein>
    <submittedName>
        <fullName evidence="2">Uncharacterized protein</fullName>
    </submittedName>
</protein>
<name>A0A1G1TJT2_9BACT</name>
<dbReference type="EMBL" id="MDZA01000087">
    <property type="protein sequence ID" value="OGX91123.1"/>
    <property type="molecule type" value="Genomic_DNA"/>
</dbReference>
<proteinExistence type="predicted"/>
<evidence type="ECO:0000313" key="3">
    <source>
        <dbReference type="Proteomes" id="UP000177506"/>
    </source>
</evidence>
<dbReference type="Proteomes" id="UP000177506">
    <property type="component" value="Unassembled WGS sequence"/>
</dbReference>
<evidence type="ECO:0000313" key="2">
    <source>
        <dbReference type="EMBL" id="OGX91123.1"/>
    </source>
</evidence>
<dbReference type="AlphaFoldDB" id="A0A1G1TJT2"/>